<reference evidence="3 4" key="2">
    <citation type="submission" date="2021-08" db="EMBL/GenBank/DDBJ databases">
        <title>Massilia sp. R798.</title>
        <authorList>
            <person name="Baek J.H."/>
            <person name="Jung H.S."/>
            <person name="Kim K.R."/>
            <person name="Jeon C.O."/>
        </authorList>
    </citation>
    <scope>NUCLEOTIDE SEQUENCE [LARGE SCALE GENOMIC DNA]</scope>
    <source>
        <strain evidence="3 4">R798</strain>
    </source>
</reference>
<gene>
    <name evidence="3" type="ORF">I4X03_021620</name>
</gene>
<reference evidence="3 4" key="1">
    <citation type="submission" date="2021-01" db="EMBL/GenBank/DDBJ databases">
        <authorList>
            <person name="Ruan W."/>
            <person name="Khan S.A."/>
            <person name="Jeon C.O."/>
        </authorList>
    </citation>
    <scope>NUCLEOTIDE SEQUENCE [LARGE SCALE GENOMIC DNA]</scope>
    <source>
        <strain evidence="3 4">R798</strain>
    </source>
</reference>
<feature type="region of interest" description="Disordered" evidence="1">
    <location>
        <begin position="26"/>
        <end position="75"/>
    </location>
</feature>
<dbReference type="Pfam" id="PF11776">
    <property type="entry name" value="RcnB"/>
    <property type="match status" value="1"/>
</dbReference>
<dbReference type="Proteomes" id="UP000809349">
    <property type="component" value="Unassembled WGS sequence"/>
</dbReference>
<evidence type="ECO:0000256" key="2">
    <source>
        <dbReference type="SAM" id="SignalP"/>
    </source>
</evidence>
<name>A0ABS7SV83_9BURK</name>
<evidence type="ECO:0000256" key="1">
    <source>
        <dbReference type="SAM" id="MobiDB-lite"/>
    </source>
</evidence>
<organism evidence="3 4">
    <name type="scientific">Massilia soli</name>
    <dbReference type="NCBI Taxonomy" id="2792854"/>
    <lineage>
        <taxon>Bacteria</taxon>
        <taxon>Pseudomonadati</taxon>
        <taxon>Pseudomonadota</taxon>
        <taxon>Betaproteobacteria</taxon>
        <taxon>Burkholderiales</taxon>
        <taxon>Oxalobacteraceae</taxon>
        <taxon>Telluria group</taxon>
        <taxon>Massilia</taxon>
    </lineage>
</organism>
<evidence type="ECO:0000313" key="4">
    <source>
        <dbReference type="Proteomes" id="UP000809349"/>
    </source>
</evidence>
<keyword evidence="2" id="KW-0732">Signal</keyword>
<dbReference type="EMBL" id="JAFBIL020000010">
    <property type="protein sequence ID" value="MBZ2209874.1"/>
    <property type="molecule type" value="Genomic_DNA"/>
</dbReference>
<keyword evidence="4" id="KW-1185">Reference proteome</keyword>
<feature type="signal peptide" evidence="2">
    <location>
        <begin position="1"/>
        <end position="22"/>
    </location>
</feature>
<dbReference type="Gene3D" id="3.10.450.160">
    <property type="entry name" value="inner membrane protein cigr"/>
    <property type="match status" value="1"/>
</dbReference>
<accession>A0ABS7SV83</accession>
<dbReference type="InterPro" id="IPR024572">
    <property type="entry name" value="RcnB"/>
</dbReference>
<dbReference type="RefSeq" id="WP_223470716.1">
    <property type="nucleotide sequence ID" value="NZ_JAFBIL020000010.1"/>
</dbReference>
<comment type="caution">
    <text evidence="3">The sequence shown here is derived from an EMBL/GenBank/DDBJ whole genome shotgun (WGS) entry which is preliminary data.</text>
</comment>
<proteinExistence type="predicted"/>
<sequence length="155" mass="18288">MNTKALIFAAIAATFTSGAALAQSYERDNRNDRHGRYEQGDRNDNRYRGERYDSNQRAHYGNDGRYDRNDRYDRTDRYDGRRSVQRRHYTTGSNYRVYRGGYMAHEYRGSRYVVNDWRQRRLYAPPRGYHWVQAGNDYALVALATGLIAQVLLNN</sequence>
<protein>
    <submittedName>
        <fullName evidence="3">RcnB family protein</fullName>
    </submittedName>
</protein>
<feature type="chain" id="PRO_5045797090" evidence="2">
    <location>
        <begin position="23"/>
        <end position="155"/>
    </location>
</feature>
<evidence type="ECO:0000313" key="3">
    <source>
        <dbReference type="EMBL" id="MBZ2209874.1"/>
    </source>
</evidence>